<accession>A0AAW0SI19</accession>
<dbReference type="AlphaFoldDB" id="A0AAW0SI19"/>
<gene>
    <name evidence="1" type="ORF">O3P69_012633</name>
</gene>
<proteinExistence type="predicted"/>
<dbReference type="EMBL" id="JARAKH010000228">
    <property type="protein sequence ID" value="KAK8374746.1"/>
    <property type="molecule type" value="Genomic_DNA"/>
</dbReference>
<dbReference type="Proteomes" id="UP001487740">
    <property type="component" value="Unassembled WGS sequence"/>
</dbReference>
<protein>
    <submittedName>
        <fullName evidence="1">Uncharacterized protein</fullName>
    </submittedName>
</protein>
<sequence>MSSCRNSETSSVRPLQWDLSGTSSVGLSSVTLPGGWCCNSVGCPWWDLLGGTSLVGPPQWDPARVTLPYGGWCSLLIGSLRASSPLRVLVSTIQSRRGTSALHRAGKHDSFVAME</sequence>
<comment type="caution">
    <text evidence="1">The sequence shown here is derived from an EMBL/GenBank/DDBJ whole genome shotgun (WGS) entry which is preliminary data.</text>
</comment>
<reference evidence="1 2" key="1">
    <citation type="submission" date="2023-03" db="EMBL/GenBank/DDBJ databases">
        <title>High-quality genome of Scylla paramamosain provides insights in environmental adaptation.</title>
        <authorList>
            <person name="Zhang L."/>
        </authorList>
    </citation>
    <scope>NUCLEOTIDE SEQUENCE [LARGE SCALE GENOMIC DNA]</scope>
    <source>
        <strain evidence="1">LZ_2023a</strain>
        <tissue evidence="1">Muscle</tissue>
    </source>
</reference>
<keyword evidence="2" id="KW-1185">Reference proteome</keyword>
<name>A0AAW0SI19_SCYPA</name>
<evidence type="ECO:0000313" key="1">
    <source>
        <dbReference type="EMBL" id="KAK8374746.1"/>
    </source>
</evidence>
<organism evidence="1 2">
    <name type="scientific">Scylla paramamosain</name>
    <name type="common">Mud crab</name>
    <dbReference type="NCBI Taxonomy" id="85552"/>
    <lineage>
        <taxon>Eukaryota</taxon>
        <taxon>Metazoa</taxon>
        <taxon>Ecdysozoa</taxon>
        <taxon>Arthropoda</taxon>
        <taxon>Crustacea</taxon>
        <taxon>Multicrustacea</taxon>
        <taxon>Malacostraca</taxon>
        <taxon>Eumalacostraca</taxon>
        <taxon>Eucarida</taxon>
        <taxon>Decapoda</taxon>
        <taxon>Pleocyemata</taxon>
        <taxon>Brachyura</taxon>
        <taxon>Eubrachyura</taxon>
        <taxon>Portunoidea</taxon>
        <taxon>Portunidae</taxon>
        <taxon>Portuninae</taxon>
        <taxon>Scylla</taxon>
    </lineage>
</organism>
<evidence type="ECO:0000313" key="2">
    <source>
        <dbReference type="Proteomes" id="UP001487740"/>
    </source>
</evidence>